<dbReference type="AlphaFoldDB" id="A0AAW0BGM7"/>
<feature type="compositionally biased region" description="Low complexity" evidence="1">
    <location>
        <begin position="1"/>
        <end position="24"/>
    </location>
</feature>
<feature type="region of interest" description="Disordered" evidence="1">
    <location>
        <begin position="1"/>
        <end position="87"/>
    </location>
</feature>
<name>A0AAW0BGM7_9AGAR</name>
<dbReference type="EMBL" id="JAYKXP010000130">
    <property type="protein sequence ID" value="KAK7024204.1"/>
    <property type="molecule type" value="Genomic_DNA"/>
</dbReference>
<organism evidence="2 3">
    <name type="scientific">Paramarasmius palmivorus</name>
    <dbReference type="NCBI Taxonomy" id="297713"/>
    <lineage>
        <taxon>Eukaryota</taxon>
        <taxon>Fungi</taxon>
        <taxon>Dikarya</taxon>
        <taxon>Basidiomycota</taxon>
        <taxon>Agaricomycotina</taxon>
        <taxon>Agaricomycetes</taxon>
        <taxon>Agaricomycetidae</taxon>
        <taxon>Agaricales</taxon>
        <taxon>Marasmiineae</taxon>
        <taxon>Marasmiaceae</taxon>
        <taxon>Paramarasmius</taxon>
    </lineage>
</organism>
<feature type="compositionally biased region" description="Basic residues" evidence="1">
    <location>
        <begin position="542"/>
        <end position="561"/>
    </location>
</feature>
<dbReference type="Proteomes" id="UP001383192">
    <property type="component" value="Unassembled WGS sequence"/>
</dbReference>
<feature type="region of interest" description="Disordered" evidence="1">
    <location>
        <begin position="537"/>
        <end position="590"/>
    </location>
</feature>
<reference evidence="2 3" key="1">
    <citation type="submission" date="2024-01" db="EMBL/GenBank/DDBJ databases">
        <title>A draft genome for a cacao thread blight-causing isolate of Paramarasmius palmivorus.</title>
        <authorList>
            <person name="Baruah I.K."/>
            <person name="Bukari Y."/>
            <person name="Amoako-Attah I."/>
            <person name="Meinhardt L.W."/>
            <person name="Bailey B.A."/>
            <person name="Cohen S.P."/>
        </authorList>
    </citation>
    <scope>NUCLEOTIDE SEQUENCE [LARGE SCALE GENOMIC DNA]</scope>
    <source>
        <strain evidence="2 3">GH-12</strain>
    </source>
</reference>
<evidence type="ECO:0000313" key="3">
    <source>
        <dbReference type="Proteomes" id="UP001383192"/>
    </source>
</evidence>
<evidence type="ECO:0000313" key="2">
    <source>
        <dbReference type="EMBL" id="KAK7024204.1"/>
    </source>
</evidence>
<feature type="compositionally biased region" description="Basic and acidic residues" evidence="1">
    <location>
        <begin position="417"/>
        <end position="432"/>
    </location>
</feature>
<keyword evidence="3" id="KW-1185">Reference proteome</keyword>
<gene>
    <name evidence="2" type="ORF">VNI00_016512</name>
</gene>
<feature type="compositionally biased region" description="Polar residues" evidence="1">
    <location>
        <begin position="390"/>
        <end position="416"/>
    </location>
</feature>
<protein>
    <submittedName>
        <fullName evidence="2">Uncharacterized protein</fullName>
    </submittedName>
</protein>
<feature type="compositionally biased region" description="Polar residues" evidence="1">
    <location>
        <begin position="30"/>
        <end position="45"/>
    </location>
</feature>
<feature type="region of interest" description="Disordered" evidence="1">
    <location>
        <begin position="381"/>
        <end position="488"/>
    </location>
</feature>
<evidence type="ECO:0000256" key="1">
    <source>
        <dbReference type="SAM" id="MobiDB-lite"/>
    </source>
</evidence>
<accession>A0AAW0BGM7</accession>
<sequence length="760" mass="85310">MSSTNSSHSTDVSSSTKSSAALTTDPLNVVTPSPNLSAPVSTGLTLTAEEKNGTPPSQETGRKRCEVCSDDDDEIEETGKRGRGKPSHFTGARLVAMEKGFMRYTELKTRKEKIQFWPSFMAEIMEEFPLSKYPIPASCLASRDKFEEKTPEQIKALKPKAREAYYRSLRLASSTEEQLYLQMVKDWILWWQNTARKAEGGTTGKLFKAELEKKKKKVKPQFNHFVMKHSDYKDQVVCLSVETGRLDRLPKRAEAMKDLLEKISPEEVDQLRTEYSEVIDALDEGDNDKDAPADVAAQRSHHKDFGSLAQDVLNIWRRLTGLNLVLWAGECIDGQADYDSCVIFSKPDGCPDMDAGEGVDFDRFSNTFLHWLKEIYTKTHPNEPVKQPMPSATNSTPALASSATVTCTRSTNQGMTSERRNGSEGRDNERARSNRGKKASKRAGSTSSEEDTPEPSEPSDIGSDSEDEDNREGVSERPAKSRAPVNCEGLWEKDEEGLPVLKVPMCDLTREQQAAFTRECAMAIGLTKALDDLNTEISQSGKGKKSSVSRYKGMKATHKSSRILAVPNDQERSEGSMGDNEEVGDEQGKEVNDVEMDNGVESGTEHINNHADNADDTMKHIIRCVDSMEDLPAWAKAMVMGYNNLDVPRMEAWAQFDIQGCSTPFLKEYAGWLLGLNGTQRPEAWTTLVYRWIEVEEAWNQRNVSVLGPQIKMLKNRRPHGFLQWFKYGCLRWEALVPSEVCVDTLGHEWWVWWSKVVNP</sequence>
<proteinExistence type="predicted"/>
<comment type="caution">
    <text evidence="2">The sequence shown here is derived from an EMBL/GenBank/DDBJ whole genome shotgun (WGS) entry which is preliminary data.</text>
</comment>